<feature type="domain" description="WW" evidence="2">
    <location>
        <begin position="14"/>
        <end position="49"/>
    </location>
</feature>
<dbReference type="SMART" id="SM00670">
    <property type="entry name" value="PINc"/>
    <property type="match status" value="1"/>
</dbReference>
<dbReference type="PANTHER" id="PTHR16161">
    <property type="entry name" value="TRANSCRIPTIONAL PROTEIN SWT1"/>
    <property type="match status" value="1"/>
</dbReference>
<dbReference type="InterPro" id="IPR052626">
    <property type="entry name" value="SWT1_Regulator"/>
</dbReference>
<keyword evidence="4" id="KW-1185">Reference proteome</keyword>
<proteinExistence type="predicted"/>
<dbReference type="CDD" id="cd00201">
    <property type="entry name" value="WW"/>
    <property type="match status" value="1"/>
</dbReference>
<feature type="region of interest" description="Disordered" evidence="1">
    <location>
        <begin position="85"/>
        <end position="159"/>
    </location>
</feature>
<dbReference type="InterPro" id="IPR036020">
    <property type="entry name" value="WW_dom_sf"/>
</dbReference>
<name>A0ABD2WFP6_9HYME</name>
<organism evidence="3 4">
    <name type="scientific">Trichogramma kaykai</name>
    <dbReference type="NCBI Taxonomy" id="54128"/>
    <lineage>
        <taxon>Eukaryota</taxon>
        <taxon>Metazoa</taxon>
        <taxon>Ecdysozoa</taxon>
        <taxon>Arthropoda</taxon>
        <taxon>Hexapoda</taxon>
        <taxon>Insecta</taxon>
        <taxon>Pterygota</taxon>
        <taxon>Neoptera</taxon>
        <taxon>Endopterygota</taxon>
        <taxon>Hymenoptera</taxon>
        <taxon>Apocrita</taxon>
        <taxon>Proctotrupomorpha</taxon>
        <taxon>Chalcidoidea</taxon>
        <taxon>Trichogrammatidae</taxon>
        <taxon>Trichogramma</taxon>
    </lineage>
</organism>
<feature type="region of interest" description="Disordered" evidence="1">
    <location>
        <begin position="1"/>
        <end position="73"/>
    </location>
</feature>
<feature type="compositionally biased region" description="Polar residues" evidence="1">
    <location>
        <begin position="60"/>
        <end position="69"/>
    </location>
</feature>
<dbReference type="SUPFAM" id="SSF51045">
    <property type="entry name" value="WW domain"/>
    <property type="match status" value="1"/>
</dbReference>
<dbReference type="Proteomes" id="UP001627154">
    <property type="component" value="Unassembled WGS sequence"/>
</dbReference>
<dbReference type="InterPro" id="IPR002716">
    <property type="entry name" value="PIN_dom"/>
</dbReference>
<evidence type="ECO:0000313" key="4">
    <source>
        <dbReference type="Proteomes" id="UP001627154"/>
    </source>
</evidence>
<dbReference type="EMBL" id="JBJJXI010000108">
    <property type="protein sequence ID" value="KAL3391664.1"/>
    <property type="molecule type" value="Genomic_DNA"/>
</dbReference>
<dbReference type="CDD" id="cd18727">
    <property type="entry name" value="PIN_Swt1-like"/>
    <property type="match status" value="1"/>
</dbReference>
<accession>A0ABD2WFP6</accession>
<dbReference type="PROSITE" id="PS50020">
    <property type="entry name" value="WW_DOMAIN_2"/>
    <property type="match status" value="1"/>
</dbReference>
<evidence type="ECO:0000313" key="3">
    <source>
        <dbReference type="EMBL" id="KAL3391664.1"/>
    </source>
</evidence>
<dbReference type="InterPro" id="IPR029060">
    <property type="entry name" value="PIN-like_dom_sf"/>
</dbReference>
<dbReference type="SUPFAM" id="SSF88723">
    <property type="entry name" value="PIN domain-like"/>
    <property type="match status" value="1"/>
</dbReference>
<protein>
    <recommendedName>
        <fullName evidence="2">WW domain-containing protein</fullName>
    </recommendedName>
</protein>
<feature type="compositionally biased region" description="Low complexity" evidence="1">
    <location>
        <begin position="144"/>
        <end position="158"/>
    </location>
</feature>
<dbReference type="SMART" id="SM00456">
    <property type="entry name" value="WW"/>
    <property type="match status" value="1"/>
</dbReference>
<dbReference type="Pfam" id="PF00397">
    <property type="entry name" value="WW"/>
    <property type="match status" value="1"/>
</dbReference>
<dbReference type="PANTHER" id="PTHR16161:SF0">
    <property type="entry name" value="TRANSCRIPTIONAL PROTEIN SWT1"/>
    <property type="match status" value="1"/>
</dbReference>
<dbReference type="Pfam" id="PF13638">
    <property type="entry name" value="PIN_4"/>
    <property type="match status" value="1"/>
</dbReference>
<feature type="compositionally biased region" description="Basic and acidic residues" evidence="1">
    <location>
        <begin position="113"/>
        <end position="122"/>
    </location>
</feature>
<sequence>MSTFSDDLEESMKPPLPPNWEERISKKHPDKPYYYNKKTKKSSWLPPVDKSGEDKLEGSKSLNGSTSNEDGAFSDCYESSSSMVINPYNKNNKNSSKSSISRTKGNDTPAMKAVRERIEAKKINSKKTHLNKNLKLRPSKNCRSSSTSSQASNTSAISDVSSLGSKIRAAAIPRSSIINATDPKINKLPKIKKISQSNKQKLIQEKNIKSSGKMETSLTDTDSLKKSLKRNCASERLENLRKRLSTDNESTPHVKRTRLSLPQENNNDCEFAEEISKLLNQPETTLKSNAHARLCSIENRIQKNTLLQLTKNYKSDIDSEEIDISKRLAEKIHKNESFMEDMDWEPIEDEKIMSEVHLVRSELVGKPNENASELPSNTLQSINCPEQKSSLYIVVDTNVFLSNLSFIEEIRDSNSEKFGRPFIVIPWTVIEELDYIKENKNRSHQLRSQARKAVDLLNKHFSSKHPRFLGQTPEDVQRNNQKFEIDCPDDRILQTCLQVRDYSRSVVLLSYDKNLCNKALLHNIPTLSRDEPLDKIELKTSPENDFLANSLHCFLETEQNDDCHSVQKELLEAEDIMEEGKALLKKVLDETISKEMNILFGDGWESHVIIRPPWSVIDALKCALKHWMAAVSESFTRKTESTLKELFDCLKIIPAGGRKLKDVQFFLGKCEDMFQTISSSKYPVLKPQMIKKIDELKHRCHESINNFNETRFKNSVGEELAENQQNIRADLAFRILEEIYDYARDTCGIASSFYGIKVSFEYKEKHPFITTKIAVEQQKDVGINVNKLLSALEKALAYENEGLLINDRVILTLFEVLLQFSSDLNIEDLRLLTPLDVYYCIKLKKDKLEKGRDQLQTLKLHFCQIANAQCKTYK</sequence>
<comment type="caution">
    <text evidence="3">The sequence shown here is derived from an EMBL/GenBank/DDBJ whole genome shotgun (WGS) entry which is preliminary data.</text>
</comment>
<evidence type="ECO:0000259" key="2">
    <source>
        <dbReference type="PROSITE" id="PS50020"/>
    </source>
</evidence>
<dbReference type="Gene3D" id="2.20.70.10">
    <property type="match status" value="1"/>
</dbReference>
<gene>
    <name evidence="3" type="ORF">TKK_013593</name>
</gene>
<dbReference type="AlphaFoldDB" id="A0ABD2WFP6"/>
<dbReference type="InterPro" id="IPR001202">
    <property type="entry name" value="WW_dom"/>
</dbReference>
<reference evidence="3 4" key="1">
    <citation type="journal article" date="2024" name="bioRxiv">
        <title>A reference genome for Trichogramma kaykai: A tiny desert-dwelling parasitoid wasp with competing sex-ratio distorters.</title>
        <authorList>
            <person name="Culotta J."/>
            <person name="Lindsey A.R."/>
        </authorList>
    </citation>
    <scope>NUCLEOTIDE SEQUENCE [LARGE SCALE GENOMIC DNA]</scope>
    <source>
        <strain evidence="3 4">KSX58</strain>
    </source>
</reference>
<feature type="compositionally biased region" description="Basic residues" evidence="1">
    <location>
        <begin position="123"/>
        <end position="140"/>
    </location>
</feature>
<evidence type="ECO:0000256" key="1">
    <source>
        <dbReference type="SAM" id="MobiDB-lite"/>
    </source>
</evidence>
<feature type="compositionally biased region" description="Low complexity" evidence="1">
    <location>
        <begin position="89"/>
        <end position="99"/>
    </location>
</feature>
<dbReference type="Gene3D" id="3.40.50.1010">
    <property type="entry name" value="5'-nuclease"/>
    <property type="match status" value="1"/>
</dbReference>